<evidence type="ECO:0000313" key="8">
    <source>
        <dbReference type="EMBL" id="QEG24036.1"/>
    </source>
</evidence>
<gene>
    <name evidence="8" type="primary">macB_6</name>
    <name evidence="8" type="ORF">MFFC18_39470</name>
</gene>
<evidence type="ECO:0000256" key="3">
    <source>
        <dbReference type="ARBA" id="ARBA00022692"/>
    </source>
</evidence>
<evidence type="ECO:0000256" key="6">
    <source>
        <dbReference type="SAM" id="Phobius"/>
    </source>
</evidence>
<dbReference type="GO" id="GO:0005524">
    <property type="term" value="F:ATP binding"/>
    <property type="evidence" value="ECO:0007669"/>
    <property type="project" value="UniProtKB-KW"/>
</dbReference>
<sequence>MSRYDLIMMALQNLWARKSRTAFNIFGIVISCSMLLLVFAGTRGARDGLMNLFSESDFARSFAITPGRDRSSISESGVRPMQDLGQGIAEGRKNRISEKLNKDWENQNLPVTSMTLDKLDEVRNLPDIVSVLPNQSLRAMLFIGDQKVSSRASAFSAESSNLGDRVVVGNEPQSHSSRGKIWIDEYRAWRLGYKTDEELANLIGTKVTLRFDVGPAKLSPTLKRFAGIFGVKGASETELIAETFRKLFSDLDRTSLSTIEKESIRRAASRLGLDKVLDKSESSLEPGSHITREFEVAGIVKQLESSASMLFQMTRAIRSNDLLIDWRDYHAIEKATYSNRKYYYSVGAVKSPAELRQAVAAVEQAGFETRSALEILDKADTELGKVRLIVAAIALVILLIAAVGIMNTMIIAVMERTPEFGIMKAIGSKDSDIRWLMLIEAAFTGVLGALTSVGLAWLLDSVISRFARPYIETRIRQEFDFQIFVYSVGDILIVVAIAIFVCMLASLIPSRRAAKLDPVEAMK</sequence>
<feature type="transmembrane region" description="Helical" evidence="6">
    <location>
        <begin position="388"/>
        <end position="414"/>
    </location>
</feature>
<evidence type="ECO:0000256" key="5">
    <source>
        <dbReference type="ARBA" id="ARBA00023136"/>
    </source>
</evidence>
<evidence type="ECO:0000256" key="4">
    <source>
        <dbReference type="ARBA" id="ARBA00022989"/>
    </source>
</evidence>
<evidence type="ECO:0000313" key="9">
    <source>
        <dbReference type="Proteomes" id="UP000322214"/>
    </source>
</evidence>
<dbReference type="InterPro" id="IPR050250">
    <property type="entry name" value="Macrolide_Exporter_MacB"/>
</dbReference>
<evidence type="ECO:0000256" key="1">
    <source>
        <dbReference type="ARBA" id="ARBA00004651"/>
    </source>
</evidence>
<accession>A0A5B9PHD6</accession>
<dbReference type="RefSeq" id="WP_075082413.1">
    <property type="nucleotide sequence ID" value="NZ_CP042912.1"/>
</dbReference>
<dbReference type="STRING" id="980251.GCA_001642875_04153"/>
<dbReference type="Pfam" id="PF02687">
    <property type="entry name" value="FtsX"/>
    <property type="match status" value="1"/>
</dbReference>
<evidence type="ECO:0000259" key="7">
    <source>
        <dbReference type="Pfam" id="PF02687"/>
    </source>
</evidence>
<dbReference type="EC" id="3.6.3.-" evidence="8"/>
<keyword evidence="9" id="KW-1185">Reference proteome</keyword>
<name>A0A5B9PHD6_9BACT</name>
<dbReference type="GO" id="GO:0022857">
    <property type="term" value="F:transmembrane transporter activity"/>
    <property type="evidence" value="ECO:0007669"/>
    <property type="project" value="TreeGrafter"/>
</dbReference>
<feature type="domain" description="ABC3 transporter permease C-terminal" evidence="7">
    <location>
        <begin position="392"/>
        <end position="518"/>
    </location>
</feature>
<proteinExistence type="predicted"/>
<comment type="subcellular location">
    <subcellularLocation>
        <location evidence="1">Cell membrane</location>
        <topology evidence="1">Multi-pass membrane protein</topology>
    </subcellularLocation>
</comment>
<dbReference type="AlphaFoldDB" id="A0A5B9PHD6"/>
<dbReference type="EMBL" id="CP042912">
    <property type="protein sequence ID" value="QEG24036.1"/>
    <property type="molecule type" value="Genomic_DNA"/>
</dbReference>
<keyword evidence="8" id="KW-0547">Nucleotide-binding</keyword>
<dbReference type="GO" id="GO:0005886">
    <property type="term" value="C:plasma membrane"/>
    <property type="evidence" value="ECO:0007669"/>
    <property type="project" value="UniProtKB-SubCell"/>
</dbReference>
<keyword evidence="8" id="KW-0378">Hydrolase</keyword>
<dbReference type="PANTHER" id="PTHR30572">
    <property type="entry name" value="MEMBRANE COMPONENT OF TRANSPORTER-RELATED"/>
    <property type="match status" value="1"/>
</dbReference>
<feature type="transmembrane region" description="Helical" evidence="6">
    <location>
        <begin position="435"/>
        <end position="459"/>
    </location>
</feature>
<protein>
    <submittedName>
        <fullName evidence="8">Macrolide export ATP-binding/permease protein MacB</fullName>
        <ecNumber evidence="8">3.6.3.-</ecNumber>
    </submittedName>
</protein>
<dbReference type="KEGG" id="mff:MFFC18_39470"/>
<keyword evidence="3 6" id="KW-0812">Transmembrane</keyword>
<feature type="transmembrane region" description="Helical" evidence="6">
    <location>
        <begin position="21"/>
        <end position="41"/>
    </location>
</feature>
<reference evidence="8 9" key="1">
    <citation type="submission" date="2019-08" db="EMBL/GenBank/DDBJ databases">
        <title>Deep-cultivation of Planctomycetes and their phenomic and genomic characterization uncovers novel biology.</title>
        <authorList>
            <person name="Wiegand S."/>
            <person name="Jogler M."/>
            <person name="Boedeker C."/>
            <person name="Pinto D."/>
            <person name="Vollmers J."/>
            <person name="Rivas-Marin E."/>
            <person name="Kohn T."/>
            <person name="Peeters S.H."/>
            <person name="Heuer A."/>
            <person name="Rast P."/>
            <person name="Oberbeckmann S."/>
            <person name="Bunk B."/>
            <person name="Jeske O."/>
            <person name="Meyerdierks A."/>
            <person name="Storesund J.E."/>
            <person name="Kallscheuer N."/>
            <person name="Luecker S."/>
            <person name="Lage O.M."/>
            <person name="Pohl T."/>
            <person name="Merkel B.J."/>
            <person name="Hornburger P."/>
            <person name="Mueller R.-W."/>
            <person name="Bruemmer F."/>
            <person name="Labrenz M."/>
            <person name="Spormann A.M."/>
            <person name="Op den Camp H."/>
            <person name="Overmann J."/>
            <person name="Amann R."/>
            <person name="Jetten M.S.M."/>
            <person name="Mascher T."/>
            <person name="Medema M.H."/>
            <person name="Devos D.P."/>
            <person name="Kaster A.-K."/>
            <person name="Ovreas L."/>
            <person name="Rohde M."/>
            <person name="Galperin M.Y."/>
            <person name="Jogler C."/>
        </authorList>
    </citation>
    <scope>NUCLEOTIDE SEQUENCE [LARGE SCALE GENOMIC DNA]</scope>
    <source>
        <strain evidence="8 9">FC18</strain>
    </source>
</reference>
<keyword evidence="4 6" id="KW-1133">Transmembrane helix</keyword>
<keyword evidence="5 6" id="KW-0472">Membrane</keyword>
<keyword evidence="2" id="KW-1003">Cell membrane</keyword>
<evidence type="ECO:0000256" key="2">
    <source>
        <dbReference type="ARBA" id="ARBA00022475"/>
    </source>
</evidence>
<feature type="transmembrane region" description="Helical" evidence="6">
    <location>
        <begin position="483"/>
        <end position="508"/>
    </location>
</feature>
<dbReference type="OrthoDB" id="9770099at2"/>
<organism evidence="8 9">
    <name type="scientific">Mariniblastus fucicola</name>
    <dbReference type="NCBI Taxonomy" id="980251"/>
    <lineage>
        <taxon>Bacteria</taxon>
        <taxon>Pseudomonadati</taxon>
        <taxon>Planctomycetota</taxon>
        <taxon>Planctomycetia</taxon>
        <taxon>Pirellulales</taxon>
        <taxon>Pirellulaceae</taxon>
        <taxon>Mariniblastus</taxon>
    </lineage>
</organism>
<keyword evidence="8" id="KW-0067">ATP-binding</keyword>
<dbReference type="PANTHER" id="PTHR30572:SF15">
    <property type="entry name" value="ABC TRANSPORTER PERMEASE"/>
    <property type="match status" value="1"/>
</dbReference>
<dbReference type="GO" id="GO:0016787">
    <property type="term" value="F:hydrolase activity"/>
    <property type="evidence" value="ECO:0007669"/>
    <property type="project" value="UniProtKB-KW"/>
</dbReference>
<dbReference type="Proteomes" id="UP000322214">
    <property type="component" value="Chromosome"/>
</dbReference>
<dbReference type="PROSITE" id="PS51257">
    <property type="entry name" value="PROKAR_LIPOPROTEIN"/>
    <property type="match status" value="1"/>
</dbReference>
<dbReference type="InterPro" id="IPR003838">
    <property type="entry name" value="ABC3_permease_C"/>
</dbReference>